<feature type="transmembrane region" description="Helical" evidence="1">
    <location>
        <begin position="143"/>
        <end position="163"/>
    </location>
</feature>
<keyword evidence="1" id="KW-1133">Transmembrane helix</keyword>
<name>A0A9W4XRQ5_9PLEO</name>
<feature type="transmembrane region" description="Helical" evidence="1">
    <location>
        <begin position="212"/>
        <end position="230"/>
    </location>
</feature>
<keyword evidence="1" id="KW-0812">Transmembrane</keyword>
<reference evidence="3" key="1">
    <citation type="submission" date="2023-01" db="EMBL/GenBank/DDBJ databases">
        <authorList>
            <person name="Van Ghelder C."/>
            <person name="Rancurel C."/>
        </authorList>
    </citation>
    <scope>NUCLEOTIDE SEQUENCE</scope>
    <source>
        <strain evidence="3">CNCM I-4278</strain>
    </source>
</reference>
<dbReference type="OrthoDB" id="264015at2759"/>
<gene>
    <name evidence="3" type="ORF">PDIGIT_LOCUS11352</name>
</gene>
<dbReference type="PANTHER" id="PTHR35152:SF1">
    <property type="entry name" value="DOMAIN SIGNALLING PROTEIN, PUTATIVE (AFU_ORTHOLOGUE AFUA_5G11310)-RELATED"/>
    <property type="match status" value="1"/>
</dbReference>
<keyword evidence="4" id="KW-1185">Reference proteome</keyword>
<evidence type="ECO:0000313" key="4">
    <source>
        <dbReference type="Proteomes" id="UP001152607"/>
    </source>
</evidence>
<feature type="transmembrane region" description="Helical" evidence="1">
    <location>
        <begin position="250"/>
        <end position="272"/>
    </location>
</feature>
<protein>
    <recommendedName>
        <fullName evidence="2">MHYT domain-containing protein</fullName>
    </recommendedName>
</protein>
<keyword evidence="1" id="KW-0472">Membrane</keyword>
<sequence>MSEAKMMLLQVDVDVSIHDKYPIGSRPDIHYIPYVIFFSYIVSFIGAYTTVELLHRRQSGTSWRSWVQLVACSISFSLVAIWCMHFVGNRAIVLGDGEDEIQLYYNATFTTISAILPMVVMFLGLQTADRFYRGNRKSMTRNAALLICGIFAGAAVTAMHYLGNKGTTDYRLIPQLKFVIGATLIAVGACLIAFSLFFHWSVHWMNNIWRRFLVAAFLAMAVSGMHWTAAAGTTYEVRGYHSGGGQARNVNLIIAVCLCLGACVVCFAMGFLKQVHKRKLRDRAEQVVLAVAMFDEAGKVLVTPAGLLPCQTITRQFHQRTFDDDFNVRHPVFQWLFQVSRNWGGIVDLIPAMREHLGHTGYLQVGTGGASRESIDTEEDTDASYSAAFREMFCVAAQDIAKSLETRLHNLGHLYENVETTGTQHNARNLFASTHGKPILAAEVTTEQPDPEAGHSNPIVFGRGQLLVLTRRVDADEASRFQNRGFRFAGIEQVEEQLAHSLQISRGDLHDLIGRLQSSCARDSPIPCKGTYLAAFLLKPSPAMEGLDIVVQRKYPDRLPMVELATRELTDNEVKLLSAYAGLTLKECLDKIGQHSGDTPGDSLFLANFRKKIQELCVECPDPAVQQAVFSAQQLKMAHGASTLNNPSEATLFAFCGIKEIYHQSLRSAHLQSMPLSFFRTSLRSCPGSPDHAILAQKNHKEFSSLLTSTILDTEKPLPPKKSAVWSGLRMFHSTHSTQNLDSCVSPDNSSEKSLVDIIPMNSSVAPGHSFGGIMVSQDVVVSDTVKENMVMELQDLGVRTEAGVGDAAQPTMADKLLAITASIRDIDGQEK</sequence>
<dbReference type="PROSITE" id="PS50924">
    <property type="entry name" value="MHYT"/>
    <property type="match status" value="1"/>
</dbReference>
<evidence type="ECO:0000256" key="1">
    <source>
        <dbReference type="SAM" id="Phobius"/>
    </source>
</evidence>
<dbReference type="AlphaFoldDB" id="A0A9W4XRQ5"/>
<proteinExistence type="predicted"/>
<evidence type="ECO:0000259" key="2">
    <source>
        <dbReference type="PROSITE" id="PS50924"/>
    </source>
</evidence>
<organism evidence="3 4">
    <name type="scientific">Periconia digitata</name>
    <dbReference type="NCBI Taxonomy" id="1303443"/>
    <lineage>
        <taxon>Eukaryota</taxon>
        <taxon>Fungi</taxon>
        <taxon>Dikarya</taxon>
        <taxon>Ascomycota</taxon>
        <taxon>Pezizomycotina</taxon>
        <taxon>Dothideomycetes</taxon>
        <taxon>Pleosporomycetidae</taxon>
        <taxon>Pleosporales</taxon>
        <taxon>Massarineae</taxon>
        <taxon>Periconiaceae</taxon>
        <taxon>Periconia</taxon>
    </lineage>
</organism>
<dbReference type="PANTHER" id="PTHR35152">
    <property type="entry name" value="DOMAIN SIGNALLING PROTEIN, PUTATIVE (AFU_ORTHOLOGUE AFUA_5G11310)-RELATED"/>
    <property type="match status" value="1"/>
</dbReference>
<dbReference type="EMBL" id="CAOQHR010000008">
    <property type="protein sequence ID" value="CAI6338225.1"/>
    <property type="molecule type" value="Genomic_DNA"/>
</dbReference>
<comment type="caution">
    <text evidence="3">The sequence shown here is derived from an EMBL/GenBank/DDBJ whole genome shotgun (WGS) entry which is preliminary data.</text>
</comment>
<feature type="transmembrane region" description="Helical" evidence="1">
    <location>
        <begin position="178"/>
        <end position="200"/>
    </location>
</feature>
<accession>A0A9W4XRQ5</accession>
<dbReference type="InterPro" id="IPR005330">
    <property type="entry name" value="MHYT_dom"/>
</dbReference>
<dbReference type="Pfam" id="PF03707">
    <property type="entry name" value="MHYT"/>
    <property type="match status" value="1"/>
</dbReference>
<feature type="transmembrane region" description="Helical" evidence="1">
    <location>
        <begin position="103"/>
        <end position="123"/>
    </location>
</feature>
<feature type="transmembrane region" description="Helical" evidence="1">
    <location>
        <begin position="66"/>
        <end position="88"/>
    </location>
</feature>
<feature type="transmembrane region" description="Helical" evidence="1">
    <location>
        <begin position="31"/>
        <end position="54"/>
    </location>
</feature>
<feature type="domain" description="MHYT" evidence="2">
    <location>
        <begin position="31"/>
        <end position="236"/>
    </location>
</feature>
<dbReference type="Proteomes" id="UP001152607">
    <property type="component" value="Unassembled WGS sequence"/>
</dbReference>
<evidence type="ECO:0000313" key="3">
    <source>
        <dbReference type="EMBL" id="CAI6338225.1"/>
    </source>
</evidence>